<feature type="region of interest" description="Disordered" evidence="1">
    <location>
        <begin position="84"/>
        <end position="114"/>
    </location>
</feature>
<feature type="compositionally biased region" description="Low complexity" evidence="1">
    <location>
        <begin position="22"/>
        <end position="33"/>
    </location>
</feature>
<sequence>MEEKRPETTDARPDAADDTRPEAAGMPPEASGPRPGGAGGPAAADRKSHRALLIGIVAFAVLLVAAGVAYNALAPAAEREDLVAQPSYKPEASQPGGNAAPGRADGSSAGAASEPVAAPDFTAVDADGREVTLADFRGRPVVLNFWASWCGPCQHEMPAFQAAFDRYGDEVQFLMVNMTGMNGESRETAMRLIEAEDYSFPVFFDQNGSAARAYGVSSIPQTWFVDADGNVAGRAMGALDEARLDQGIALITQ</sequence>
<keyword evidence="2" id="KW-1133">Transmembrane helix</keyword>
<evidence type="ECO:0000256" key="2">
    <source>
        <dbReference type="SAM" id="Phobius"/>
    </source>
</evidence>
<dbReference type="RefSeq" id="WP_242164493.1">
    <property type="nucleotide sequence ID" value="NZ_JAJMLW010000002.1"/>
</dbReference>
<comment type="caution">
    <text evidence="4">The sequence shown here is derived from an EMBL/GenBank/DDBJ whole genome shotgun (WGS) entry which is preliminary data.</text>
</comment>
<feature type="compositionally biased region" description="Basic and acidic residues" evidence="1">
    <location>
        <begin position="1"/>
        <end position="21"/>
    </location>
</feature>
<dbReference type="Pfam" id="PF00578">
    <property type="entry name" value="AhpC-TSA"/>
    <property type="match status" value="1"/>
</dbReference>
<feature type="region of interest" description="Disordered" evidence="1">
    <location>
        <begin position="1"/>
        <end position="44"/>
    </location>
</feature>
<evidence type="ECO:0000313" key="4">
    <source>
        <dbReference type="EMBL" id="MCI2241848.1"/>
    </source>
</evidence>
<dbReference type="InterPro" id="IPR000866">
    <property type="entry name" value="AhpC/TSA"/>
</dbReference>
<organism evidence="4 5">
    <name type="scientific">Adlercreutzia faecimuris</name>
    <dbReference type="NCBI Taxonomy" id="2897341"/>
    <lineage>
        <taxon>Bacteria</taxon>
        <taxon>Bacillati</taxon>
        <taxon>Actinomycetota</taxon>
        <taxon>Coriobacteriia</taxon>
        <taxon>Eggerthellales</taxon>
        <taxon>Eggerthellaceae</taxon>
        <taxon>Adlercreutzia</taxon>
    </lineage>
</organism>
<evidence type="ECO:0000259" key="3">
    <source>
        <dbReference type="PROSITE" id="PS51352"/>
    </source>
</evidence>
<feature type="domain" description="Thioredoxin" evidence="3">
    <location>
        <begin position="112"/>
        <end position="253"/>
    </location>
</feature>
<reference evidence="4" key="1">
    <citation type="submission" date="2021-11" db="EMBL/GenBank/DDBJ databases">
        <title>A Novel Adlercreutzia Species, isolated from a Allomyrina dichotoma larva feces.</title>
        <authorList>
            <person name="Suh M.K."/>
        </authorList>
    </citation>
    <scope>NUCLEOTIDE SEQUENCE</scope>
    <source>
        <strain evidence="4">JBNU-10</strain>
    </source>
</reference>
<name>A0ABS9WG62_9ACTN</name>
<accession>A0ABS9WG62</accession>
<dbReference type="PROSITE" id="PS51352">
    <property type="entry name" value="THIOREDOXIN_2"/>
    <property type="match status" value="1"/>
</dbReference>
<dbReference type="InterPro" id="IPR013766">
    <property type="entry name" value="Thioredoxin_domain"/>
</dbReference>
<dbReference type="InterPro" id="IPR017937">
    <property type="entry name" value="Thioredoxin_CS"/>
</dbReference>
<keyword evidence="5" id="KW-1185">Reference proteome</keyword>
<dbReference type="PROSITE" id="PS00194">
    <property type="entry name" value="THIOREDOXIN_1"/>
    <property type="match status" value="1"/>
</dbReference>
<feature type="compositionally biased region" description="Low complexity" evidence="1">
    <location>
        <begin position="100"/>
        <end position="113"/>
    </location>
</feature>
<proteinExistence type="predicted"/>
<evidence type="ECO:0000256" key="1">
    <source>
        <dbReference type="SAM" id="MobiDB-lite"/>
    </source>
</evidence>
<dbReference type="InterPro" id="IPR050553">
    <property type="entry name" value="Thioredoxin_ResA/DsbE_sf"/>
</dbReference>
<evidence type="ECO:0000313" key="5">
    <source>
        <dbReference type="Proteomes" id="UP001430755"/>
    </source>
</evidence>
<protein>
    <submittedName>
        <fullName evidence="4">TlpA family protein disulfide reductase</fullName>
    </submittedName>
</protein>
<dbReference type="PANTHER" id="PTHR42852">
    <property type="entry name" value="THIOL:DISULFIDE INTERCHANGE PROTEIN DSBE"/>
    <property type="match status" value="1"/>
</dbReference>
<dbReference type="PANTHER" id="PTHR42852:SF17">
    <property type="entry name" value="THIOREDOXIN-LIKE PROTEIN HI_1115"/>
    <property type="match status" value="1"/>
</dbReference>
<dbReference type="CDD" id="cd02966">
    <property type="entry name" value="TlpA_like_family"/>
    <property type="match status" value="1"/>
</dbReference>
<dbReference type="Proteomes" id="UP001430755">
    <property type="component" value="Unassembled WGS sequence"/>
</dbReference>
<feature type="transmembrane region" description="Helical" evidence="2">
    <location>
        <begin position="51"/>
        <end position="73"/>
    </location>
</feature>
<keyword evidence="2" id="KW-0812">Transmembrane</keyword>
<dbReference type="EMBL" id="JAJMLW010000002">
    <property type="protein sequence ID" value="MCI2241848.1"/>
    <property type="molecule type" value="Genomic_DNA"/>
</dbReference>
<dbReference type="Gene3D" id="3.40.30.10">
    <property type="entry name" value="Glutaredoxin"/>
    <property type="match status" value="1"/>
</dbReference>
<keyword evidence="2" id="KW-0472">Membrane</keyword>
<dbReference type="InterPro" id="IPR036249">
    <property type="entry name" value="Thioredoxin-like_sf"/>
</dbReference>
<dbReference type="SUPFAM" id="SSF52833">
    <property type="entry name" value="Thioredoxin-like"/>
    <property type="match status" value="1"/>
</dbReference>
<gene>
    <name evidence="4" type="ORF">LPT13_05705</name>
</gene>